<organism evidence="1 2">
    <name type="scientific">Capnocytophaga cynodegmi</name>
    <dbReference type="NCBI Taxonomy" id="28189"/>
    <lineage>
        <taxon>Bacteria</taxon>
        <taxon>Pseudomonadati</taxon>
        <taxon>Bacteroidota</taxon>
        <taxon>Flavobacteriia</taxon>
        <taxon>Flavobacteriales</taxon>
        <taxon>Flavobacteriaceae</taxon>
        <taxon>Capnocytophaga</taxon>
    </lineage>
</organism>
<gene>
    <name evidence="1" type="ORF">CGC48_07145</name>
</gene>
<dbReference type="RefSeq" id="WP_098029037.1">
    <property type="nucleotide sequence ID" value="NZ_BQMH01000002.1"/>
</dbReference>
<proteinExistence type="predicted"/>
<dbReference type="EMBL" id="CP022378">
    <property type="protein sequence ID" value="ATA68424.1"/>
    <property type="molecule type" value="Genomic_DNA"/>
</dbReference>
<dbReference type="KEGG" id="ccyn:CGC48_07145"/>
<name>A0A250E622_9FLAO</name>
<dbReference type="GeneID" id="96781569"/>
<accession>A0A250E622</accession>
<evidence type="ECO:0000313" key="1">
    <source>
        <dbReference type="EMBL" id="ATA68424.1"/>
    </source>
</evidence>
<protein>
    <submittedName>
        <fullName evidence="1">Uncharacterized protein</fullName>
    </submittedName>
</protein>
<sequence length="223" mass="26457">MKNQNYLRIYANIGKENYSENEKETLVKTLITIGEEIFSQTDLRMDIHGSGYGISKGDPLVKQQTFWKKIDKKGYKNLFGIGASHKDYYSYRSQFNLWMQSHNFFRLDIEFFWQANDNFDYEKAQKIIETYLPIVRIDYAYGYLADKNLSWDEWITKESFWSSTSYIPKEEEIWQGQIGEILNGKIKKIYAFNVFNKTQSKKTSHENLKRIPLNDEIEIGLLT</sequence>
<evidence type="ECO:0000313" key="2">
    <source>
        <dbReference type="Proteomes" id="UP000242855"/>
    </source>
</evidence>
<dbReference type="AlphaFoldDB" id="A0A250E622"/>
<reference evidence="1 2" key="1">
    <citation type="journal article" date="2017" name="Genome Announc.">
        <title>Twelve Complete Reference Genomes of Clinical Isolates in the Capnocytophaga Genus.</title>
        <authorList>
            <person name="Villarma A."/>
            <person name="Gulvik C.A."/>
            <person name="Rowe L.A."/>
            <person name="Sheth M."/>
            <person name="Juieng P."/>
            <person name="Nicholson A.C."/>
            <person name="Loparev V.N."/>
            <person name="McQuiston J.R."/>
        </authorList>
    </citation>
    <scope>NUCLEOTIDE SEQUENCE [LARGE SCALE GENOMIC DNA]</scope>
    <source>
        <strain evidence="1 2">G7591</strain>
    </source>
</reference>
<dbReference type="Proteomes" id="UP000242855">
    <property type="component" value="Chromosome"/>
</dbReference>